<dbReference type="GO" id="GO:0004867">
    <property type="term" value="F:serine-type endopeptidase inhibitor activity"/>
    <property type="evidence" value="ECO:0007669"/>
    <property type="project" value="UniProtKB-KW"/>
</dbReference>
<dbReference type="PANTHER" id="PTHR23259">
    <property type="entry name" value="RIDDLE"/>
    <property type="match status" value="1"/>
</dbReference>
<evidence type="ECO:0008006" key="5">
    <source>
        <dbReference type="Google" id="ProtNLM"/>
    </source>
</evidence>
<keyword evidence="4" id="KW-1185">Reference proteome</keyword>
<dbReference type="SUPFAM" id="SSF57567">
    <property type="entry name" value="Serine protease inhibitors"/>
    <property type="match status" value="1"/>
</dbReference>
<evidence type="ECO:0000313" key="4">
    <source>
        <dbReference type="Proteomes" id="UP001176961"/>
    </source>
</evidence>
<keyword evidence="1" id="KW-0646">Protease inhibitor</keyword>
<accession>A0AA36HE98</accession>
<name>A0AA36HE98_CYLNA</name>
<dbReference type="CDD" id="cd19941">
    <property type="entry name" value="TIL"/>
    <property type="match status" value="1"/>
</dbReference>
<dbReference type="Proteomes" id="UP001176961">
    <property type="component" value="Unassembled WGS sequence"/>
</dbReference>
<dbReference type="EMBL" id="CATQJL010000316">
    <property type="protein sequence ID" value="CAJ0608655.1"/>
    <property type="molecule type" value="Genomic_DNA"/>
</dbReference>
<gene>
    <name evidence="3" type="ORF">CYNAS_LOCUS20638</name>
</gene>
<protein>
    <recommendedName>
        <fullName evidence="5">TIL domain-containing protein</fullName>
    </recommendedName>
</protein>
<dbReference type="InterPro" id="IPR036084">
    <property type="entry name" value="Ser_inhib-like_sf"/>
</dbReference>
<evidence type="ECO:0000256" key="2">
    <source>
        <dbReference type="ARBA" id="ARBA00023157"/>
    </source>
</evidence>
<organism evidence="3 4">
    <name type="scientific">Cylicocyclus nassatus</name>
    <name type="common">Nematode worm</name>
    <dbReference type="NCBI Taxonomy" id="53992"/>
    <lineage>
        <taxon>Eukaryota</taxon>
        <taxon>Metazoa</taxon>
        <taxon>Ecdysozoa</taxon>
        <taxon>Nematoda</taxon>
        <taxon>Chromadorea</taxon>
        <taxon>Rhabditida</taxon>
        <taxon>Rhabditina</taxon>
        <taxon>Rhabditomorpha</taxon>
        <taxon>Strongyloidea</taxon>
        <taxon>Strongylidae</taxon>
        <taxon>Cylicocyclus</taxon>
    </lineage>
</organism>
<dbReference type="InterPro" id="IPR051368">
    <property type="entry name" value="SerProtInhib-TIL_Domain"/>
</dbReference>
<keyword evidence="2" id="KW-1015">Disulfide bond</keyword>
<evidence type="ECO:0000313" key="3">
    <source>
        <dbReference type="EMBL" id="CAJ0608655.1"/>
    </source>
</evidence>
<comment type="caution">
    <text evidence="3">The sequence shown here is derived from an EMBL/GenBank/DDBJ whole genome shotgun (WGS) entry which is preliminary data.</text>
</comment>
<reference evidence="3" key="1">
    <citation type="submission" date="2023-07" db="EMBL/GenBank/DDBJ databases">
        <authorList>
            <consortium name="CYATHOMIX"/>
        </authorList>
    </citation>
    <scope>NUCLEOTIDE SEQUENCE</scope>
    <source>
        <strain evidence="3">N/A</strain>
    </source>
</reference>
<evidence type="ECO:0000256" key="1">
    <source>
        <dbReference type="ARBA" id="ARBA00022900"/>
    </source>
</evidence>
<dbReference type="Gene3D" id="2.10.25.10">
    <property type="entry name" value="Laminin"/>
    <property type="match status" value="1"/>
</dbReference>
<proteinExistence type="predicted"/>
<sequence length="231" mass="27457">MSHAVDSSHFKPTMDALWTYDPPMSRIINKEGSRGLPELEQFRLLFRCGIIPFDDLKYQEVMRQLGLVICLLLSLFLLLDGAPPRPRHHQRLMPRRYHGRRLHRQIPHYPARNEKHAAYCSIREYHVMCGPERHCDKSCDNMYSPPNCYHDATNPKCYFPRCLCKEGYVRNAAGNCIREHQCPNRYSEPSKNSTDHDGLVMEFVPFLRPRHRARRVRHPHRHRRFHMDKAY</sequence>
<dbReference type="AlphaFoldDB" id="A0AA36HE98"/>
<keyword evidence="1" id="KW-0722">Serine protease inhibitor</keyword>
<dbReference type="PANTHER" id="PTHR23259:SF81">
    <property type="entry name" value="TIL DOMAIN-CONTAINING PROTEIN"/>
    <property type="match status" value="1"/>
</dbReference>